<dbReference type="AlphaFoldDB" id="A0AAV5PEB7"/>
<evidence type="ECO:0000313" key="8">
    <source>
        <dbReference type="Proteomes" id="UP001165243"/>
    </source>
</evidence>
<keyword evidence="3 7" id="KW-0378">Hydrolase</keyword>
<keyword evidence="4" id="KW-0788">Thiol protease</keyword>
<dbReference type="PANTHER" id="PTHR47359:SF3">
    <property type="entry name" value="NLP_P60 DOMAIN-CONTAINING PROTEIN-RELATED"/>
    <property type="match status" value="1"/>
</dbReference>
<keyword evidence="2" id="KW-0645">Protease</keyword>
<feature type="signal peptide" evidence="5">
    <location>
        <begin position="1"/>
        <end position="24"/>
    </location>
</feature>
<dbReference type="InterPro" id="IPR051794">
    <property type="entry name" value="PG_Endopeptidase_C40"/>
</dbReference>
<dbReference type="EMBL" id="BSWK01000005">
    <property type="protein sequence ID" value="GMB86238.1"/>
    <property type="molecule type" value="Genomic_DNA"/>
</dbReference>
<evidence type="ECO:0000259" key="6">
    <source>
        <dbReference type="PROSITE" id="PS51935"/>
    </source>
</evidence>
<gene>
    <name evidence="7" type="ORF">ME0900_06110</name>
</gene>
<protein>
    <submittedName>
        <fullName evidence="7">Cell wall-associated hydrolase</fullName>
    </submittedName>
</protein>
<evidence type="ECO:0000256" key="1">
    <source>
        <dbReference type="ARBA" id="ARBA00007074"/>
    </source>
</evidence>
<dbReference type="PROSITE" id="PS51935">
    <property type="entry name" value="NLPC_P60"/>
    <property type="match status" value="1"/>
</dbReference>
<proteinExistence type="inferred from homology"/>
<dbReference type="SUPFAM" id="SSF54001">
    <property type="entry name" value="Cysteine proteinases"/>
    <property type="match status" value="1"/>
</dbReference>
<dbReference type="Pfam" id="PF00877">
    <property type="entry name" value="NLPC_P60"/>
    <property type="match status" value="1"/>
</dbReference>
<organism evidence="7 8">
    <name type="scientific">Lactobacillus delbrueckii subsp. bulgaricus</name>
    <dbReference type="NCBI Taxonomy" id="1585"/>
    <lineage>
        <taxon>Bacteria</taxon>
        <taxon>Bacillati</taxon>
        <taxon>Bacillota</taxon>
        <taxon>Bacilli</taxon>
        <taxon>Lactobacillales</taxon>
        <taxon>Lactobacillaceae</taxon>
        <taxon>Lactobacillus</taxon>
    </lineage>
</organism>
<evidence type="ECO:0000256" key="5">
    <source>
        <dbReference type="SAM" id="SignalP"/>
    </source>
</evidence>
<dbReference type="Gene3D" id="3.90.1720.10">
    <property type="entry name" value="endopeptidase domain like (from Nostoc punctiforme)"/>
    <property type="match status" value="1"/>
</dbReference>
<evidence type="ECO:0000256" key="3">
    <source>
        <dbReference type="ARBA" id="ARBA00022801"/>
    </source>
</evidence>
<comment type="caution">
    <text evidence="7">The sequence shown here is derived from an EMBL/GenBank/DDBJ whole genome shotgun (WGS) entry which is preliminary data.</text>
</comment>
<accession>A0AAV5PEB7</accession>
<dbReference type="InterPro" id="IPR000064">
    <property type="entry name" value="NLP_P60_dom"/>
</dbReference>
<dbReference type="GO" id="GO:0006508">
    <property type="term" value="P:proteolysis"/>
    <property type="evidence" value="ECO:0007669"/>
    <property type="project" value="UniProtKB-KW"/>
</dbReference>
<evidence type="ECO:0000313" key="7">
    <source>
        <dbReference type="EMBL" id="GMB86238.1"/>
    </source>
</evidence>
<dbReference type="Proteomes" id="UP001165243">
    <property type="component" value="Unassembled WGS sequence"/>
</dbReference>
<dbReference type="InterPro" id="IPR038765">
    <property type="entry name" value="Papain-like_cys_pep_sf"/>
</dbReference>
<reference evidence="7" key="1">
    <citation type="submission" date="2023-04" db="EMBL/GenBank/DDBJ databases">
        <title>Draft genome sequences of Lactobacillus delbrueckii subsp. bulgaricus ME-900 and ME-901 with improved acid tolerance.</title>
        <authorList>
            <person name="Ishida T."/>
            <person name="Yamamoto E."/>
            <person name="Koizumi A."/>
            <person name="Fujiwara S."/>
            <person name="Makino S."/>
            <person name="Kano H."/>
            <person name="Kimura K."/>
        </authorList>
    </citation>
    <scope>NUCLEOTIDE SEQUENCE</scope>
    <source>
        <strain evidence="7">ME-900</strain>
    </source>
</reference>
<keyword evidence="5" id="KW-0732">Signal</keyword>
<evidence type="ECO:0000256" key="4">
    <source>
        <dbReference type="ARBA" id="ARBA00022807"/>
    </source>
</evidence>
<dbReference type="PANTHER" id="PTHR47359">
    <property type="entry name" value="PEPTIDOGLYCAN DL-ENDOPEPTIDASE CWLO"/>
    <property type="match status" value="1"/>
</dbReference>
<dbReference type="GO" id="GO:0008234">
    <property type="term" value="F:cysteine-type peptidase activity"/>
    <property type="evidence" value="ECO:0007669"/>
    <property type="project" value="UniProtKB-KW"/>
</dbReference>
<sequence length="235" mass="25664">MKRKFSLVLLLLAAWLGGAQPAYAATDSQDSNITIVKKTRVAYNKGNKVNTWTTYGAGKKLVGQVKSGYKFTATGQAQYKGRTWYRIRDNKWILGTNTVTTKKYASIKAAAAKKTKQNKVVKLVNAQVGKAYVWGATGPSSFDCSGLVQWVYKTAIGQTVSRTTYTQVKEGVAVPVSTASLQPGDLLFWGDVAAPYHVAIYVGNDQYVSAADEQQGVILATISSYFWPTTARRIL</sequence>
<evidence type="ECO:0000256" key="2">
    <source>
        <dbReference type="ARBA" id="ARBA00022670"/>
    </source>
</evidence>
<feature type="chain" id="PRO_5043360779" evidence="5">
    <location>
        <begin position="25"/>
        <end position="235"/>
    </location>
</feature>
<feature type="domain" description="NlpC/P60" evidence="6">
    <location>
        <begin position="114"/>
        <end position="235"/>
    </location>
</feature>
<comment type="similarity">
    <text evidence="1">Belongs to the peptidase C40 family.</text>
</comment>
<name>A0AAV5PEB7_LACDE</name>
<dbReference type="RefSeq" id="WP_014565353.1">
    <property type="nucleotide sequence ID" value="NZ_BSWJ01000012.1"/>
</dbReference>